<dbReference type="Gene3D" id="1.10.565.10">
    <property type="entry name" value="Retinoid X Receptor"/>
    <property type="match status" value="1"/>
</dbReference>
<evidence type="ECO:0000256" key="4">
    <source>
        <dbReference type="ARBA" id="ARBA00023015"/>
    </source>
</evidence>
<protein>
    <submittedName>
        <fullName evidence="14">Uncharacterized protein</fullName>
    </submittedName>
</protein>
<feature type="compositionally biased region" description="Low complexity" evidence="11">
    <location>
        <begin position="139"/>
        <end position="156"/>
    </location>
</feature>
<evidence type="ECO:0000256" key="9">
    <source>
        <dbReference type="ARBA" id="ARBA00037512"/>
    </source>
</evidence>
<keyword evidence="7 10" id="KW-0675">Receptor</keyword>
<dbReference type="PANTHER" id="PTHR47519:SF2">
    <property type="entry name" value="NUCLEAR HORMONE RECEPTOR FAMILY MEMBER NHR-97"/>
    <property type="match status" value="1"/>
</dbReference>
<keyword evidence="8 10" id="KW-0539">Nucleus</keyword>
<dbReference type="PROSITE" id="PS51843">
    <property type="entry name" value="NR_LBD"/>
    <property type="match status" value="1"/>
</dbReference>
<evidence type="ECO:0000259" key="12">
    <source>
        <dbReference type="PROSITE" id="PS51030"/>
    </source>
</evidence>
<feature type="region of interest" description="Disordered" evidence="11">
    <location>
        <begin position="1"/>
        <end position="21"/>
    </location>
</feature>
<dbReference type="InterPro" id="IPR001723">
    <property type="entry name" value="Nuclear_hrmn_rcpt"/>
</dbReference>
<dbReference type="SMART" id="SM00430">
    <property type="entry name" value="HOLI"/>
    <property type="match status" value="1"/>
</dbReference>
<dbReference type="InterPro" id="IPR052496">
    <property type="entry name" value="Orphan_Nuclear_Rcpt"/>
</dbReference>
<dbReference type="SMART" id="SM00399">
    <property type="entry name" value="ZnF_C4"/>
    <property type="match status" value="1"/>
</dbReference>
<evidence type="ECO:0000256" key="3">
    <source>
        <dbReference type="ARBA" id="ARBA00022833"/>
    </source>
</evidence>
<keyword evidence="1 10" id="KW-0479">Metal-binding</keyword>
<dbReference type="InterPro" id="IPR001628">
    <property type="entry name" value="Znf_hrmn_rcpt"/>
</dbReference>
<evidence type="ECO:0000256" key="8">
    <source>
        <dbReference type="ARBA" id="ARBA00023242"/>
    </source>
</evidence>
<feature type="domain" description="Nuclear receptor" evidence="12">
    <location>
        <begin position="48"/>
        <end position="124"/>
    </location>
</feature>
<evidence type="ECO:0000256" key="1">
    <source>
        <dbReference type="ARBA" id="ARBA00022723"/>
    </source>
</evidence>
<keyword evidence="3 10" id="KW-0862">Zinc</keyword>
<reference evidence="14" key="1">
    <citation type="submission" date="2023-06" db="EMBL/GenBank/DDBJ databases">
        <authorList>
            <person name="Delattre M."/>
        </authorList>
    </citation>
    <scope>NUCLEOTIDE SEQUENCE</scope>
    <source>
        <strain evidence="14">AF72</strain>
    </source>
</reference>
<keyword evidence="6 10" id="KW-0804">Transcription</keyword>
<feature type="region of interest" description="Disordered" evidence="11">
    <location>
        <begin position="125"/>
        <end position="195"/>
    </location>
</feature>
<dbReference type="PRINTS" id="PR00398">
    <property type="entry name" value="STRDHORMONER"/>
</dbReference>
<dbReference type="GO" id="GO:0008270">
    <property type="term" value="F:zinc ion binding"/>
    <property type="evidence" value="ECO:0007669"/>
    <property type="project" value="UniProtKB-KW"/>
</dbReference>
<dbReference type="Pfam" id="PF00104">
    <property type="entry name" value="Hormone_recep"/>
    <property type="match status" value="1"/>
</dbReference>
<dbReference type="InterPro" id="IPR013088">
    <property type="entry name" value="Znf_NHR/GATA"/>
</dbReference>
<dbReference type="PANTHER" id="PTHR47519">
    <property type="entry name" value="NUCLEAR HORMONE RECEPTOR FAMILY MEMBER NHR-31-RELATED"/>
    <property type="match status" value="1"/>
</dbReference>
<evidence type="ECO:0000313" key="14">
    <source>
        <dbReference type="EMBL" id="CAJ0587373.1"/>
    </source>
</evidence>
<evidence type="ECO:0000256" key="10">
    <source>
        <dbReference type="RuleBase" id="RU004334"/>
    </source>
</evidence>
<dbReference type="InterPro" id="IPR000536">
    <property type="entry name" value="Nucl_hrmn_rcpt_lig-bd"/>
</dbReference>
<evidence type="ECO:0000256" key="11">
    <source>
        <dbReference type="SAM" id="MobiDB-lite"/>
    </source>
</evidence>
<gene>
    <name evidence="14" type="ORF">MSPICULIGERA_LOCUS25344</name>
</gene>
<dbReference type="PROSITE" id="PS51030">
    <property type="entry name" value="NUCLEAR_REC_DBD_2"/>
    <property type="match status" value="1"/>
</dbReference>
<keyword evidence="4 10" id="KW-0805">Transcription regulation</keyword>
<evidence type="ECO:0000313" key="15">
    <source>
        <dbReference type="Proteomes" id="UP001177023"/>
    </source>
</evidence>
<name>A0AA36GGJ1_9BILA</name>
<evidence type="ECO:0000259" key="13">
    <source>
        <dbReference type="PROSITE" id="PS51843"/>
    </source>
</evidence>
<feature type="non-terminal residue" evidence="14">
    <location>
        <position position="1"/>
    </location>
</feature>
<proteinExistence type="inferred from homology"/>
<keyword evidence="2 10" id="KW-0863">Zinc-finger</keyword>
<dbReference type="PROSITE" id="PS00031">
    <property type="entry name" value="NUCLEAR_REC_DBD_1"/>
    <property type="match status" value="1"/>
</dbReference>
<dbReference type="GO" id="GO:0043565">
    <property type="term" value="F:sequence-specific DNA binding"/>
    <property type="evidence" value="ECO:0007669"/>
    <property type="project" value="InterPro"/>
</dbReference>
<comment type="caution">
    <text evidence="14">The sequence shown here is derived from an EMBL/GenBank/DDBJ whole genome shotgun (WGS) entry which is preliminary data.</text>
</comment>
<keyword evidence="5 10" id="KW-0238">DNA-binding</keyword>
<dbReference type="GO" id="GO:0003700">
    <property type="term" value="F:DNA-binding transcription factor activity"/>
    <property type="evidence" value="ECO:0007669"/>
    <property type="project" value="InterPro"/>
</dbReference>
<evidence type="ECO:0000256" key="6">
    <source>
        <dbReference type="ARBA" id="ARBA00023163"/>
    </source>
</evidence>
<dbReference type="Gene3D" id="3.30.50.10">
    <property type="entry name" value="Erythroid Transcription Factor GATA-1, subunit A"/>
    <property type="match status" value="1"/>
</dbReference>
<dbReference type="EMBL" id="CATQJA010002710">
    <property type="protein sequence ID" value="CAJ0587373.1"/>
    <property type="molecule type" value="Genomic_DNA"/>
</dbReference>
<accession>A0AA36GGJ1</accession>
<dbReference type="Proteomes" id="UP001177023">
    <property type="component" value="Unassembled WGS sequence"/>
</dbReference>
<comment type="subcellular location">
    <subcellularLocation>
        <location evidence="10">Nucleus</location>
    </subcellularLocation>
</comment>
<dbReference type="SUPFAM" id="SSF48508">
    <property type="entry name" value="Nuclear receptor ligand-binding domain"/>
    <property type="match status" value="1"/>
</dbReference>
<feature type="domain" description="NR LBD" evidence="13">
    <location>
        <begin position="226"/>
        <end position="467"/>
    </location>
</feature>
<evidence type="ECO:0000256" key="2">
    <source>
        <dbReference type="ARBA" id="ARBA00022771"/>
    </source>
</evidence>
<dbReference type="InterPro" id="IPR035500">
    <property type="entry name" value="NHR-like_dom_sf"/>
</dbReference>
<evidence type="ECO:0000256" key="5">
    <source>
        <dbReference type="ARBA" id="ARBA00023125"/>
    </source>
</evidence>
<feature type="compositionally biased region" description="Basic and acidic residues" evidence="11">
    <location>
        <begin position="170"/>
        <end position="195"/>
    </location>
</feature>
<keyword evidence="15" id="KW-1185">Reference proteome</keyword>
<dbReference type="GO" id="GO:0005634">
    <property type="term" value="C:nucleus"/>
    <property type="evidence" value="ECO:0007669"/>
    <property type="project" value="UniProtKB-SubCell"/>
</dbReference>
<dbReference type="Pfam" id="PF00105">
    <property type="entry name" value="zf-C4"/>
    <property type="match status" value="1"/>
</dbReference>
<sequence length="503" mass="55451">MASDAQPCPLQRSVSQYPPKPPFREEIKHEVITAPDGTQSPYSSLKDVIECVICGDRACSHLYYGVSACHGCKCFFWRTVKSGAKYVCRYEGNCRISTAGRNACRFCRFNRCLAAGMRIESVRMEKRGPKDGVQNGNEGTTTAGYSSGSTTAATNTRKPTKSGAVIQRPPKRERWAVSSHESDNEPDWDSKESELARRQRMDNRILINSLLLIDRNANEGAGHAASSAPETGQPVTLRQAFDNPKLLDKYRNVLRFDRKEPADCAMLADSARRLLTWTMDWTRLVCNLEECLCTLDKMQLLRNCFAPLTLLELGTQTLLAPGTILLLPGPGYIYHEGNKLPDNCFLNNKIVTKILTTLRTRLIDTALDEKEIVMLKAIIVLNPDADGLVGQAAQAVNGLRTRAHSALYQHIVDKSDAPRAAARLADILLLIPNLMLLAGELVEHIRMAHTFSANASVYDPLLFQLFGDIFEDSSAPADGRRAAGFINSSSCSPIVEETAADSS</sequence>
<dbReference type="PRINTS" id="PR00047">
    <property type="entry name" value="STROIDFINGER"/>
</dbReference>
<dbReference type="AlphaFoldDB" id="A0AA36GGJ1"/>
<comment type="function">
    <text evidence="9">Orphan nuclear receptor.</text>
</comment>
<comment type="similarity">
    <text evidence="10">Belongs to the nuclear hormone receptor family.</text>
</comment>
<organism evidence="14 15">
    <name type="scientific">Mesorhabditis spiculigera</name>
    <dbReference type="NCBI Taxonomy" id="96644"/>
    <lineage>
        <taxon>Eukaryota</taxon>
        <taxon>Metazoa</taxon>
        <taxon>Ecdysozoa</taxon>
        <taxon>Nematoda</taxon>
        <taxon>Chromadorea</taxon>
        <taxon>Rhabditida</taxon>
        <taxon>Rhabditina</taxon>
        <taxon>Rhabditomorpha</taxon>
        <taxon>Rhabditoidea</taxon>
        <taxon>Rhabditidae</taxon>
        <taxon>Mesorhabditinae</taxon>
        <taxon>Mesorhabditis</taxon>
    </lineage>
</organism>
<dbReference type="CDD" id="cd06916">
    <property type="entry name" value="NR_DBD_like"/>
    <property type="match status" value="1"/>
</dbReference>
<dbReference type="SUPFAM" id="SSF57716">
    <property type="entry name" value="Glucocorticoid receptor-like (DNA-binding domain)"/>
    <property type="match status" value="1"/>
</dbReference>
<evidence type="ECO:0000256" key="7">
    <source>
        <dbReference type="ARBA" id="ARBA00023170"/>
    </source>
</evidence>